<evidence type="ECO:0000256" key="6">
    <source>
        <dbReference type="ARBA" id="ARBA00023136"/>
    </source>
</evidence>
<feature type="transmembrane region" description="Helical" evidence="7">
    <location>
        <begin position="116"/>
        <end position="140"/>
    </location>
</feature>
<feature type="transmembrane region" description="Helical" evidence="7">
    <location>
        <begin position="44"/>
        <end position="63"/>
    </location>
</feature>
<keyword evidence="6 7" id="KW-0472">Membrane</keyword>
<dbReference type="Proteomes" id="UP000219374">
    <property type="component" value="Unassembled WGS sequence"/>
</dbReference>
<feature type="transmembrane region" description="Helical" evidence="7">
    <location>
        <begin position="70"/>
        <end position="89"/>
    </location>
</feature>
<evidence type="ECO:0000256" key="7">
    <source>
        <dbReference type="SAM" id="Phobius"/>
    </source>
</evidence>
<sequence>MMDFTAWLLFCTLSLATAFSPGPAVLLAVSNAATLGARRALVSSAGNAAGVFLVSATAMLGLGALLKTSALWFGVLKAAGATYLIYLGIRQWRSGSISFASPEGALRAPPQACIRLFLQGLLVAATNPKSILFFTALLPQFMRQDAPMLRQFLALTLTFAACTALSHLCYVAMARGLERWFAGRRALWFNRLSGMAFVLLGIGLLRLRRVTA</sequence>
<name>A0A286D7G3_9GAMM</name>
<comment type="similarity">
    <text evidence="2">Belongs to the Rht family.</text>
</comment>
<dbReference type="PANTHER" id="PTHR30086:SF14">
    <property type="entry name" value="HOMOSERINE_HOMOSERINE LACTONE EFFLUX PROTEIN"/>
    <property type="match status" value="1"/>
</dbReference>
<evidence type="ECO:0000256" key="3">
    <source>
        <dbReference type="ARBA" id="ARBA00022475"/>
    </source>
</evidence>
<keyword evidence="5 7" id="KW-1133">Transmembrane helix</keyword>
<evidence type="ECO:0000313" key="8">
    <source>
        <dbReference type="EMBL" id="SOD54575.1"/>
    </source>
</evidence>
<dbReference type="RefSeq" id="WP_202926347.1">
    <property type="nucleotide sequence ID" value="NZ_OCND01000004.1"/>
</dbReference>
<reference evidence="8 9" key="1">
    <citation type="submission" date="2017-09" db="EMBL/GenBank/DDBJ databases">
        <authorList>
            <person name="Ehlers B."/>
            <person name="Leendertz F.H."/>
        </authorList>
    </citation>
    <scope>NUCLEOTIDE SEQUENCE [LARGE SCALE GENOMIC DNA]</scope>
    <source>
        <strain evidence="8 9">CGMCC 1.10978</strain>
    </source>
</reference>
<gene>
    <name evidence="8" type="ORF">SAMN06296416_104182</name>
</gene>
<keyword evidence="9" id="KW-1185">Reference proteome</keyword>
<evidence type="ECO:0000256" key="1">
    <source>
        <dbReference type="ARBA" id="ARBA00004651"/>
    </source>
</evidence>
<feature type="transmembrane region" description="Helical" evidence="7">
    <location>
        <begin position="152"/>
        <end position="173"/>
    </location>
</feature>
<evidence type="ECO:0000256" key="4">
    <source>
        <dbReference type="ARBA" id="ARBA00022692"/>
    </source>
</evidence>
<keyword evidence="3" id="KW-1003">Cell membrane</keyword>
<keyword evidence="4 7" id="KW-0812">Transmembrane</keyword>
<evidence type="ECO:0000313" key="9">
    <source>
        <dbReference type="Proteomes" id="UP000219374"/>
    </source>
</evidence>
<evidence type="ECO:0000256" key="5">
    <source>
        <dbReference type="ARBA" id="ARBA00022989"/>
    </source>
</evidence>
<dbReference type="PIRSF" id="PIRSF006324">
    <property type="entry name" value="LeuE"/>
    <property type="match status" value="1"/>
</dbReference>
<dbReference type="PANTHER" id="PTHR30086">
    <property type="entry name" value="ARGININE EXPORTER PROTEIN ARGO"/>
    <property type="match status" value="1"/>
</dbReference>
<dbReference type="EMBL" id="OCND01000004">
    <property type="protein sequence ID" value="SOD54575.1"/>
    <property type="molecule type" value="Genomic_DNA"/>
</dbReference>
<evidence type="ECO:0000256" key="2">
    <source>
        <dbReference type="ARBA" id="ARBA00007928"/>
    </source>
</evidence>
<dbReference type="Pfam" id="PF01810">
    <property type="entry name" value="LysE"/>
    <property type="match status" value="1"/>
</dbReference>
<proteinExistence type="inferred from homology"/>
<dbReference type="GO" id="GO:0042970">
    <property type="term" value="F:homoserine transmembrane transporter activity"/>
    <property type="evidence" value="ECO:0007669"/>
    <property type="project" value="TreeGrafter"/>
</dbReference>
<dbReference type="InterPro" id="IPR001123">
    <property type="entry name" value="LeuE-type"/>
</dbReference>
<accession>A0A286D7G3</accession>
<dbReference type="AlphaFoldDB" id="A0A286D7G3"/>
<comment type="subcellular location">
    <subcellularLocation>
        <location evidence="1">Cell membrane</location>
        <topology evidence="1">Multi-pass membrane protein</topology>
    </subcellularLocation>
</comment>
<feature type="transmembrane region" description="Helical" evidence="7">
    <location>
        <begin position="188"/>
        <end position="207"/>
    </location>
</feature>
<organism evidence="8 9">
    <name type="scientific">Pseudoxanthomonas wuyuanensis</name>
    <dbReference type="NCBI Taxonomy" id="1073196"/>
    <lineage>
        <taxon>Bacteria</taxon>
        <taxon>Pseudomonadati</taxon>
        <taxon>Pseudomonadota</taxon>
        <taxon>Gammaproteobacteria</taxon>
        <taxon>Lysobacterales</taxon>
        <taxon>Lysobacteraceae</taxon>
        <taxon>Pseudoxanthomonas</taxon>
    </lineage>
</organism>
<dbReference type="GO" id="GO:0005886">
    <property type="term" value="C:plasma membrane"/>
    <property type="evidence" value="ECO:0007669"/>
    <property type="project" value="UniProtKB-SubCell"/>
</dbReference>
<protein>
    <submittedName>
        <fullName evidence="8">Threonine/homoserine/homoserine lactone efflux protein</fullName>
    </submittedName>
</protein>